<organism evidence="1 2">
    <name type="scientific">Ignisphaera aggregans (strain DSM 17230 / JCM 13409 / AQ1.S1)</name>
    <dbReference type="NCBI Taxonomy" id="583356"/>
    <lineage>
        <taxon>Archaea</taxon>
        <taxon>Thermoproteota</taxon>
        <taxon>Thermoprotei</taxon>
        <taxon>Desulfurococcales</taxon>
        <taxon>Desulfurococcaceae</taxon>
        <taxon>Ignisphaera</taxon>
    </lineage>
</organism>
<dbReference type="BioCyc" id="IAGG583356:GHAH-1628-MONOMER"/>
<evidence type="ECO:0000313" key="1">
    <source>
        <dbReference type="EMBL" id="ADM28438.1"/>
    </source>
</evidence>
<evidence type="ECO:0000313" key="2">
    <source>
        <dbReference type="Proteomes" id="UP000001304"/>
    </source>
</evidence>
<keyword evidence="2" id="KW-1185">Reference proteome</keyword>
<dbReference type="EMBL" id="CP002098">
    <property type="protein sequence ID" value="ADM28438.1"/>
    <property type="molecule type" value="Genomic_DNA"/>
</dbReference>
<name>E0SRQ7_IGNAA</name>
<dbReference type="Proteomes" id="UP000001304">
    <property type="component" value="Chromosome"/>
</dbReference>
<dbReference type="AlphaFoldDB" id="E0SRQ7"/>
<reference evidence="1 2" key="1">
    <citation type="journal article" date="2010" name="Stand. Genomic Sci.">
        <title>Complete genome sequence of Ignisphaera aggregans type strain (AQ1.S1).</title>
        <authorList>
            <person name="Goker M."/>
            <person name="Held B."/>
            <person name="Lapidus A."/>
            <person name="Nolan M."/>
            <person name="Spring S."/>
            <person name="Yasawong M."/>
            <person name="Lucas S."/>
            <person name="Glavina Del Rio T."/>
            <person name="Tice H."/>
            <person name="Cheng J.F."/>
            <person name="Goodwin L."/>
            <person name="Tapia R."/>
            <person name="Pitluck S."/>
            <person name="Liolios K."/>
            <person name="Ivanova N."/>
            <person name="Mavromatis K."/>
            <person name="Mikhailova N."/>
            <person name="Pati A."/>
            <person name="Chen A."/>
            <person name="Palaniappan K."/>
            <person name="Brambilla E."/>
            <person name="Land M."/>
            <person name="Hauser L."/>
            <person name="Chang Y.J."/>
            <person name="Jeffries C.D."/>
            <person name="Brettin T."/>
            <person name="Detter J.C."/>
            <person name="Han C."/>
            <person name="Rohde M."/>
            <person name="Sikorski J."/>
            <person name="Woyke T."/>
            <person name="Bristow J."/>
            <person name="Eisen J.A."/>
            <person name="Markowitz V."/>
            <person name="Hugenholtz P."/>
            <person name="Kyrpides N.C."/>
            <person name="Klenk H.P."/>
        </authorList>
    </citation>
    <scope>NUCLEOTIDE SEQUENCE [LARGE SCALE GENOMIC DNA]</scope>
    <source>
        <strain evidence="2">DSM 17230 / JCM 13409 / AQ1.S1</strain>
    </source>
</reference>
<dbReference type="KEGG" id="iag:Igag_1640"/>
<dbReference type="STRING" id="583356.Igag_1640"/>
<dbReference type="HOGENOM" id="CLU_2581359_0_0_2"/>
<accession>E0SRQ7</accession>
<gene>
    <name evidence="1" type="ordered locus">Igag_1640</name>
</gene>
<proteinExistence type="predicted"/>
<sequence>MTLSKKADNRLDKVLPGYRTFLIPLLRRGYDICKDSKDRDNVYSVIRDIMYAFYGEENRDLIEFILRYIDIDELCNDEFS</sequence>
<protein>
    <submittedName>
        <fullName evidence="1">Uncharacterized protein</fullName>
    </submittedName>
</protein>